<dbReference type="RefSeq" id="WP_256395586.1">
    <property type="nucleotide sequence ID" value="NZ_JANHDJ010000002.1"/>
</dbReference>
<dbReference type="EMBL" id="JBHUDM010000002">
    <property type="protein sequence ID" value="MFD1642038.1"/>
    <property type="molecule type" value="Genomic_DNA"/>
</dbReference>
<name>A0ABD6DAA6_9EURY</name>
<protein>
    <submittedName>
        <fullName evidence="2">Uncharacterized protein</fullName>
    </submittedName>
</protein>
<feature type="transmembrane region" description="Helical" evidence="1">
    <location>
        <begin position="69"/>
        <end position="88"/>
    </location>
</feature>
<evidence type="ECO:0000313" key="2">
    <source>
        <dbReference type="EMBL" id="MFD1642038.1"/>
    </source>
</evidence>
<organism evidence="2 3">
    <name type="scientific">Halohasta litorea</name>
    <dbReference type="NCBI Taxonomy" id="869891"/>
    <lineage>
        <taxon>Archaea</taxon>
        <taxon>Methanobacteriati</taxon>
        <taxon>Methanobacteriota</taxon>
        <taxon>Stenosarchaea group</taxon>
        <taxon>Halobacteria</taxon>
        <taxon>Halobacteriales</taxon>
        <taxon>Haloferacaceae</taxon>
        <taxon>Halohasta</taxon>
    </lineage>
</organism>
<proteinExistence type="predicted"/>
<keyword evidence="1" id="KW-1133">Transmembrane helix</keyword>
<dbReference type="Pfam" id="PF24287">
    <property type="entry name" value="DUF7475"/>
    <property type="match status" value="1"/>
</dbReference>
<keyword evidence="1" id="KW-0812">Transmembrane</keyword>
<reference evidence="2 3" key="1">
    <citation type="journal article" date="2019" name="Int. J. Syst. Evol. Microbiol.">
        <title>The Global Catalogue of Microorganisms (GCM) 10K type strain sequencing project: providing services to taxonomists for standard genome sequencing and annotation.</title>
        <authorList>
            <consortium name="The Broad Institute Genomics Platform"/>
            <consortium name="The Broad Institute Genome Sequencing Center for Infectious Disease"/>
            <person name="Wu L."/>
            <person name="Ma J."/>
        </authorList>
    </citation>
    <scope>NUCLEOTIDE SEQUENCE [LARGE SCALE GENOMIC DNA]</scope>
    <source>
        <strain evidence="2 3">CGMCC 1.10593</strain>
    </source>
</reference>
<sequence length="123" mass="13197">MTALAERLELDSLTTLDWVGIVLALITATVHFVIGLTFVPEPGGVLFLLAAGGFVGAIVLLLVDYRRPLLYLVGIPYTGVQIVAWYAINRPAGPAAVGLPTAIDKITQLVLIVVLVLLYQWEA</sequence>
<comment type="caution">
    <text evidence="2">The sequence shown here is derived from an EMBL/GenBank/DDBJ whole genome shotgun (WGS) entry which is preliminary data.</text>
</comment>
<gene>
    <name evidence="2" type="ORF">ACFSBW_09155</name>
</gene>
<accession>A0ABD6DAA6</accession>
<dbReference type="InterPro" id="IPR055898">
    <property type="entry name" value="DUF7475"/>
</dbReference>
<feature type="transmembrane region" description="Helical" evidence="1">
    <location>
        <begin position="95"/>
        <end position="121"/>
    </location>
</feature>
<evidence type="ECO:0000313" key="3">
    <source>
        <dbReference type="Proteomes" id="UP001597052"/>
    </source>
</evidence>
<feature type="transmembrane region" description="Helical" evidence="1">
    <location>
        <begin position="18"/>
        <end position="38"/>
    </location>
</feature>
<keyword evidence="1" id="KW-0472">Membrane</keyword>
<dbReference type="AlphaFoldDB" id="A0ABD6DAA6"/>
<evidence type="ECO:0000256" key="1">
    <source>
        <dbReference type="SAM" id="Phobius"/>
    </source>
</evidence>
<keyword evidence="3" id="KW-1185">Reference proteome</keyword>
<feature type="transmembrane region" description="Helical" evidence="1">
    <location>
        <begin position="45"/>
        <end position="63"/>
    </location>
</feature>
<dbReference type="Proteomes" id="UP001597052">
    <property type="component" value="Unassembled WGS sequence"/>
</dbReference>